<name>A0A915IYT5_ROMCU</name>
<proteinExistence type="predicted"/>
<reference evidence="4" key="1">
    <citation type="submission" date="2022-11" db="UniProtKB">
        <authorList>
            <consortium name="WormBaseParasite"/>
        </authorList>
    </citation>
    <scope>IDENTIFICATION</scope>
</reference>
<dbReference type="Proteomes" id="UP000887565">
    <property type="component" value="Unplaced"/>
</dbReference>
<dbReference type="PANTHER" id="PTHR47520:SF11">
    <property type="entry name" value="CX DOMAIN-CONTAINING PROTEIN"/>
    <property type="match status" value="1"/>
</dbReference>
<evidence type="ECO:0000259" key="2">
    <source>
        <dbReference type="Pfam" id="PF01705"/>
    </source>
</evidence>
<evidence type="ECO:0000313" key="4">
    <source>
        <dbReference type="WBParaSite" id="nRc.2.0.1.t18882-RA"/>
    </source>
</evidence>
<keyword evidence="1" id="KW-0812">Transmembrane</keyword>
<evidence type="ECO:0000313" key="3">
    <source>
        <dbReference type="Proteomes" id="UP000887565"/>
    </source>
</evidence>
<keyword evidence="1" id="KW-0472">Membrane</keyword>
<evidence type="ECO:0000256" key="1">
    <source>
        <dbReference type="SAM" id="Phobius"/>
    </source>
</evidence>
<dbReference type="AlphaFoldDB" id="A0A915IYT5"/>
<dbReference type="InterPro" id="IPR002619">
    <property type="entry name" value="CX"/>
</dbReference>
<accession>A0A915IYT5</accession>
<dbReference type="PANTHER" id="PTHR47520">
    <property type="entry name" value="CX DOMAIN-CONTAINING PROTEIN-RELATED"/>
    <property type="match status" value="1"/>
</dbReference>
<feature type="transmembrane region" description="Helical" evidence="1">
    <location>
        <begin position="178"/>
        <end position="203"/>
    </location>
</feature>
<keyword evidence="3" id="KW-1185">Reference proteome</keyword>
<dbReference type="WBParaSite" id="nRc.2.0.1.t18882-RA">
    <property type="protein sequence ID" value="nRc.2.0.1.t18882-RA"/>
    <property type="gene ID" value="nRc.2.0.1.g18882"/>
</dbReference>
<feature type="domain" description="CX" evidence="2">
    <location>
        <begin position="114"/>
        <end position="175"/>
    </location>
</feature>
<keyword evidence="1" id="KW-1133">Transmembrane helix</keyword>
<organism evidence="3 4">
    <name type="scientific">Romanomermis culicivorax</name>
    <name type="common">Nematode worm</name>
    <dbReference type="NCBI Taxonomy" id="13658"/>
    <lineage>
        <taxon>Eukaryota</taxon>
        <taxon>Metazoa</taxon>
        <taxon>Ecdysozoa</taxon>
        <taxon>Nematoda</taxon>
        <taxon>Enoplea</taxon>
        <taxon>Dorylaimia</taxon>
        <taxon>Mermithida</taxon>
        <taxon>Mermithoidea</taxon>
        <taxon>Mermithidae</taxon>
        <taxon>Romanomermis</taxon>
    </lineage>
</organism>
<sequence length="236" mass="26384">MPPLPQICSPTACNVGFFDNESERHDCEISPLKMVRCWVFSLLIFSCSKFTQQLISRSKIHRSSTANSLSRASAFPVVAASLAAGVTGYQGPKVSRSISASSPFMIYPPNRKTYYYGKRNYRNQNDTSLTCNYTISEDDRYFNLTYADTGDKISEILYECKSSSETCCNGLECCNKTLSLWIILLIAFGCLLIVLLCIMLPCLKRRFVTRKIRPPPPAPLPVVVVHDGPKMVVRAP</sequence>
<protein>
    <submittedName>
        <fullName evidence="4">CX domain-containing protein</fullName>
    </submittedName>
</protein>
<dbReference type="Pfam" id="PF01705">
    <property type="entry name" value="CX"/>
    <property type="match status" value="1"/>
</dbReference>